<sequence length="362" mass="38926">MIAPMMRKRLLMVTAAAVVCGVWGCDLVSGPAPSPFDSDKTPRSGASIAIEAVQGTPDGPSVRGDAVTVELFLPGGKTETIHTKLDDHGVVLVEDLSLTEPFQPRVTVVHAGASYEVVGEVMDPAHPHQKITVTVYELTDEKPDWQISMLHMTVYPTPHAVIVQIVMIASNPADRAWLSPADAEGDRTSVAINLPPGAEEIQMTAGFHECCSKVVDGRLFSTRPLAPGNSRFDLRYRLPATDNQANVEIVAPAPVKNMIVFVPDDQTHVHTDDLTAADRVYEVGDKMMRGFKAVDLPAGKQIAMTITNLPEPRAHKDRVIDRSLKRARILAAVGGGVMLILTVLVLLIKPAGKAGPDINPAQ</sequence>
<name>A0A0F9UKK2_9ZZZZ</name>
<keyword evidence="1" id="KW-0472">Membrane</keyword>
<dbReference type="EMBL" id="LAZR01000133">
    <property type="protein sequence ID" value="KKN87877.1"/>
    <property type="molecule type" value="Genomic_DNA"/>
</dbReference>
<comment type="caution">
    <text evidence="2">The sequence shown here is derived from an EMBL/GenBank/DDBJ whole genome shotgun (WGS) entry which is preliminary data.</text>
</comment>
<dbReference type="AlphaFoldDB" id="A0A0F9UKK2"/>
<proteinExistence type="predicted"/>
<feature type="transmembrane region" description="Helical" evidence="1">
    <location>
        <begin position="329"/>
        <end position="348"/>
    </location>
</feature>
<keyword evidence="1" id="KW-0812">Transmembrane</keyword>
<protein>
    <submittedName>
        <fullName evidence="2">Uncharacterized protein</fullName>
    </submittedName>
</protein>
<evidence type="ECO:0000313" key="2">
    <source>
        <dbReference type="EMBL" id="KKN87877.1"/>
    </source>
</evidence>
<reference evidence="2" key="1">
    <citation type="journal article" date="2015" name="Nature">
        <title>Complex archaea that bridge the gap between prokaryotes and eukaryotes.</title>
        <authorList>
            <person name="Spang A."/>
            <person name="Saw J.H."/>
            <person name="Jorgensen S.L."/>
            <person name="Zaremba-Niedzwiedzka K."/>
            <person name="Martijn J."/>
            <person name="Lind A.E."/>
            <person name="van Eijk R."/>
            <person name="Schleper C."/>
            <person name="Guy L."/>
            <person name="Ettema T.J."/>
        </authorList>
    </citation>
    <scope>NUCLEOTIDE SEQUENCE</scope>
</reference>
<accession>A0A0F9UKK2</accession>
<gene>
    <name evidence="2" type="ORF">LCGC14_0254080</name>
</gene>
<keyword evidence="1" id="KW-1133">Transmembrane helix</keyword>
<evidence type="ECO:0000256" key="1">
    <source>
        <dbReference type="SAM" id="Phobius"/>
    </source>
</evidence>
<organism evidence="2">
    <name type="scientific">marine sediment metagenome</name>
    <dbReference type="NCBI Taxonomy" id="412755"/>
    <lineage>
        <taxon>unclassified sequences</taxon>
        <taxon>metagenomes</taxon>
        <taxon>ecological metagenomes</taxon>
    </lineage>
</organism>